<protein>
    <submittedName>
        <fullName evidence="1">HNH endonuclease</fullName>
    </submittedName>
</protein>
<evidence type="ECO:0000313" key="1">
    <source>
        <dbReference type="EMBL" id="WVX90709.1"/>
    </source>
</evidence>
<keyword evidence="1" id="KW-0255">Endonuclease</keyword>
<dbReference type="EMBL" id="OR885926">
    <property type="protein sequence ID" value="WVX90709.1"/>
    <property type="molecule type" value="Genomic_DNA"/>
</dbReference>
<accession>A0AAU6MX84</accession>
<sequence>MKLEGSRSWNNPVYSKLYSIWKAMKSRCYNEKDTAYKNYGGKGVTICDRWLIFDNFVEDIDSIEGFDYDKWINGKLQLDKDVKQKNVNNKIYSKDTCMFITPKENCEYRGNTIEFWVVNPEGKLSKEKNLEAYTRDNNLDTRHAYDMLFQTKTDGYKVKHVKGYQFFQYKPDENDILKRKVFLATTPEGKKFKYYNNKYITEKYGIPSYSIQRSIREGRNTKNGWKFELIQDGYYLLD</sequence>
<dbReference type="GO" id="GO:0004519">
    <property type="term" value="F:endonuclease activity"/>
    <property type="evidence" value="ECO:0007669"/>
    <property type="project" value="UniProtKB-KW"/>
</dbReference>
<gene>
    <name evidence="1" type="ORF">184DA_103</name>
</gene>
<organism evidence="1">
    <name type="scientific">Staphylococcus phage 184DA</name>
    <dbReference type="NCBI Taxonomy" id="3110532"/>
    <lineage>
        <taxon>Viruses</taxon>
        <taxon>Duplodnaviria</taxon>
        <taxon>Heunggongvirae</taxon>
        <taxon>Uroviricota</taxon>
        <taxon>Caudoviricetes</taxon>
    </lineage>
</organism>
<name>A0AAU6MX84_9CAUD</name>
<reference evidence="1" key="1">
    <citation type="submission" date="2023-11" db="EMBL/GenBank/DDBJ databases">
        <title>Characterization of a newly isolated phage infecting non-aureus staphylococci isolated from bovine mastitis.</title>
        <authorList>
            <person name="Wanecka A."/>
            <person name="Marynowska M."/>
            <person name="Wesolowski W."/>
            <person name="Bloch S."/>
            <person name="Nejman-Falenczyk B."/>
            <person name="Neumann J."/>
            <person name="Krol J."/>
            <person name="Florek M."/>
            <person name="Ulanicki K."/>
            <person name="Napierala A."/>
            <person name="Twardon J."/>
            <person name="Wolska B."/>
            <person name="Porebska J."/>
            <person name="Ziubrzycka A."/>
            <person name="Czeretowicz I."/>
            <person name="Benisz M."/>
        </authorList>
    </citation>
    <scope>NUCLEOTIDE SEQUENCE</scope>
</reference>
<keyword evidence="1" id="KW-0378">Hydrolase</keyword>
<keyword evidence="1" id="KW-0540">Nuclease</keyword>
<proteinExistence type="predicted"/>